<dbReference type="OMA" id="PYADCTC"/>
<organism evidence="1 2">
    <name type="scientific">Caenorhabditis remanei</name>
    <name type="common">Caenorhabditis vulgaris</name>
    <dbReference type="NCBI Taxonomy" id="31234"/>
    <lineage>
        <taxon>Eukaryota</taxon>
        <taxon>Metazoa</taxon>
        <taxon>Ecdysozoa</taxon>
        <taxon>Nematoda</taxon>
        <taxon>Chromadorea</taxon>
        <taxon>Rhabditida</taxon>
        <taxon>Rhabditina</taxon>
        <taxon>Rhabditomorpha</taxon>
        <taxon>Rhabditoidea</taxon>
        <taxon>Rhabditidae</taxon>
        <taxon>Peloderinae</taxon>
        <taxon>Caenorhabditis</taxon>
    </lineage>
</organism>
<dbReference type="SUPFAM" id="SSF82927">
    <property type="entry name" value="Cysteine-rich DNA binding domain, (DM domain)"/>
    <property type="match status" value="1"/>
</dbReference>
<dbReference type="KEGG" id="crq:GCK72_017723"/>
<keyword evidence="2" id="KW-1185">Reference proteome</keyword>
<dbReference type="InterPro" id="IPR001275">
    <property type="entry name" value="DM_DNA-bd"/>
</dbReference>
<dbReference type="Gene3D" id="4.10.1040.10">
    <property type="entry name" value="DM DNA-binding domain"/>
    <property type="match status" value="1"/>
</dbReference>
<dbReference type="PROSITE" id="PS40000">
    <property type="entry name" value="DM_1"/>
    <property type="match status" value="1"/>
</dbReference>
<dbReference type="GO" id="GO:0005634">
    <property type="term" value="C:nucleus"/>
    <property type="evidence" value="ECO:0007669"/>
    <property type="project" value="UniProtKB-SubCell"/>
</dbReference>
<name>A0A260YQI6_CAERE</name>
<dbReference type="SMART" id="SM00301">
    <property type="entry name" value="DM"/>
    <property type="match status" value="1"/>
</dbReference>
<gene>
    <name evidence="1" type="ORF">FL82_20338</name>
</gene>
<evidence type="ECO:0000313" key="2">
    <source>
        <dbReference type="Proteomes" id="UP000216624"/>
    </source>
</evidence>
<accession>A0A260YQI6</accession>
<dbReference type="CTD" id="9810775"/>
<dbReference type="Pfam" id="PF00751">
    <property type="entry name" value="DM"/>
    <property type="match status" value="1"/>
</dbReference>
<evidence type="ECO:0000313" key="1">
    <source>
        <dbReference type="EMBL" id="OZF75668.1"/>
    </source>
</evidence>
<dbReference type="OrthoDB" id="5849055at2759"/>
<dbReference type="Proteomes" id="UP000216624">
    <property type="component" value="Unassembled WGS sequence"/>
</dbReference>
<sequence length="113" mass="13070">MVADVLRQHSQLTPVYRMFPPVPIFSRVPVPTKFKENPKKIYYCQRCLNHDTPRPRKNHKCECPYADCTCDKCGLVEKRRILNIRLQNYNTVENDFDGPSPIDDDGDSKTKGG</sequence>
<dbReference type="PROSITE" id="PS50809">
    <property type="entry name" value="DM_2"/>
    <property type="match status" value="1"/>
</dbReference>
<dbReference type="EMBL" id="NMWX01000869">
    <property type="protein sequence ID" value="OZF75668.1"/>
    <property type="molecule type" value="Genomic_DNA"/>
</dbReference>
<feature type="non-terminal residue" evidence="1">
    <location>
        <position position="1"/>
    </location>
</feature>
<dbReference type="GO" id="GO:0046872">
    <property type="term" value="F:metal ion binding"/>
    <property type="evidence" value="ECO:0007669"/>
    <property type="project" value="UniProtKB-KW"/>
</dbReference>
<dbReference type="GO" id="GO:0006355">
    <property type="term" value="P:regulation of DNA-templated transcription"/>
    <property type="evidence" value="ECO:0007669"/>
    <property type="project" value="InterPro"/>
</dbReference>
<dbReference type="HOGENOM" id="CLU_2111084_0_0_1"/>
<dbReference type="GO" id="GO:0043565">
    <property type="term" value="F:sequence-specific DNA binding"/>
    <property type="evidence" value="ECO:0007669"/>
    <property type="project" value="InterPro"/>
</dbReference>
<protein>
    <submittedName>
        <fullName evidence="1">Uncharacterized protein</fullName>
    </submittedName>
</protein>
<proteinExistence type="predicted"/>
<dbReference type="eggNOG" id="KOG3815">
    <property type="taxonomic scope" value="Eukaryota"/>
</dbReference>
<comment type="caution">
    <text evidence="1">The sequence shown here is derived from an EMBL/GenBank/DDBJ whole genome shotgun (WGS) entry which is preliminary data.</text>
</comment>
<dbReference type="InterPro" id="IPR036407">
    <property type="entry name" value="DM_DNA-bd_sf"/>
</dbReference>
<reference evidence="1" key="1">
    <citation type="submission" date="2017-08" db="EMBL/GenBank/DDBJ databases">
        <authorList>
            <person name="de Groot N.N."/>
        </authorList>
    </citation>
    <scope>NUCLEOTIDE SEQUENCE [LARGE SCALE GENOMIC DNA]</scope>
    <source>
        <strain evidence="1">PX439</strain>
    </source>
</reference>
<dbReference type="STRING" id="31234.E3LU69"/>